<accession>A0ABP9BHL9</accession>
<proteinExistence type="predicted"/>
<protein>
    <submittedName>
        <fullName evidence="2">DUF4307 domain-containing protein</fullName>
    </submittedName>
</protein>
<evidence type="ECO:0000313" key="2">
    <source>
        <dbReference type="EMBL" id="GAA4795649.1"/>
    </source>
</evidence>
<dbReference type="EMBL" id="BAABJV010000026">
    <property type="protein sequence ID" value="GAA4795649.1"/>
    <property type="molecule type" value="Genomic_DNA"/>
</dbReference>
<dbReference type="RefSeq" id="WP_345616247.1">
    <property type="nucleotide sequence ID" value="NZ_BAABJV010000026.1"/>
</dbReference>
<comment type="caution">
    <text evidence="2">The sequence shown here is derived from an EMBL/GenBank/DDBJ whole genome shotgun (WGS) entry which is preliminary data.</text>
</comment>
<dbReference type="Proteomes" id="UP001501147">
    <property type="component" value="Unassembled WGS sequence"/>
</dbReference>
<name>A0ABP9BHL9_9ACTN</name>
<reference evidence="3" key="1">
    <citation type="journal article" date="2019" name="Int. J. Syst. Evol. Microbiol.">
        <title>The Global Catalogue of Microorganisms (GCM) 10K type strain sequencing project: providing services to taxonomists for standard genome sequencing and annotation.</title>
        <authorList>
            <consortium name="The Broad Institute Genomics Platform"/>
            <consortium name="The Broad Institute Genome Sequencing Center for Infectious Disease"/>
            <person name="Wu L."/>
            <person name="Ma J."/>
        </authorList>
    </citation>
    <scope>NUCLEOTIDE SEQUENCE [LARGE SCALE GENOMIC DNA]</scope>
    <source>
        <strain evidence="3">JCM 18324</strain>
    </source>
</reference>
<organism evidence="2 3">
    <name type="scientific">Streptomyces sanyensis</name>
    <dbReference type="NCBI Taxonomy" id="568869"/>
    <lineage>
        <taxon>Bacteria</taxon>
        <taxon>Bacillati</taxon>
        <taxon>Actinomycetota</taxon>
        <taxon>Actinomycetes</taxon>
        <taxon>Kitasatosporales</taxon>
        <taxon>Streptomycetaceae</taxon>
        <taxon>Streptomyces</taxon>
    </lineage>
</organism>
<dbReference type="InterPro" id="IPR025443">
    <property type="entry name" value="DUF4307"/>
</dbReference>
<keyword evidence="3" id="KW-1185">Reference proteome</keyword>
<gene>
    <name evidence="2" type="ORF">GCM10023329_55400</name>
</gene>
<evidence type="ECO:0000256" key="1">
    <source>
        <dbReference type="SAM" id="Phobius"/>
    </source>
</evidence>
<keyword evidence="1" id="KW-0472">Membrane</keyword>
<evidence type="ECO:0000313" key="3">
    <source>
        <dbReference type="Proteomes" id="UP001501147"/>
    </source>
</evidence>
<feature type="transmembrane region" description="Helical" evidence="1">
    <location>
        <begin position="25"/>
        <end position="45"/>
    </location>
</feature>
<sequence>MTAAREGLPQGRYGRSADERADRGLRVLGAVLGALMVAMVGWFGYDYIAGRTLSAEVIKFDVVQGANEVQMHLEVRKDADATGACTVRALAEDGAEVGRLDARFEETGTERIDRVVRIRTTREATGAELVGCTAS</sequence>
<keyword evidence="1" id="KW-1133">Transmembrane helix</keyword>
<keyword evidence="1" id="KW-0812">Transmembrane</keyword>
<dbReference type="Pfam" id="PF14155">
    <property type="entry name" value="DUF4307"/>
    <property type="match status" value="1"/>
</dbReference>